<protein>
    <submittedName>
        <fullName evidence="1">Uncharacterized protein</fullName>
    </submittedName>
</protein>
<reference evidence="1" key="1">
    <citation type="submission" date="2022-06" db="EMBL/GenBank/DDBJ databases">
        <title>Aquibacillus sp. a new bacterium isolated from soil saline samples.</title>
        <authorList>
            <person name="Galisteo C."/>
            <person name="De La Haba R."/>
            <person name="Sanchez-Porro C."/>
            <person name="Ventosa A."/>
        </authorList>
    </citation>
    <scope>NUCLEOTIDE SEQUENCE</scope>
    <source>
        <strain evidence="1">3ASR75-54</strain>
    </source>
</reference>
<evidence type="ECO:0000313" key="2">
    <source>
        <dbReference type="Proteomes" id="UP001145069"/>
    </source>
</evidence>
<organism evidence="1 2">
    <name type="scientific">Aquibacillus salsiterrae</name>
    <dbReference type="NCBI Taxonomy" id="2950439"/>
    <lineage>
        <taxon>Bacteria</taxon>
        <taxon>Bacillati</taxon>
        <taxon>Bacillota</taxon>
        <taxon>Bacilli</taxon>
        <taxon>Bacillales</taxon>
        <taxon>Bacillaceae</taxon>
        <taxon>Aquibacillus</taxon>
    </lineage>
</organism>
<dbReference type="Proteomes" id="UP001145069">
    <property type="component" value="Unassembled WGS sequence"/>
</dbReference>
<evidence type="ECO:0000313" key="1">
    <source>
        <dbReference type="EMBL" id="MDC3418723.1"/>
    </source>
</evidence>
<accession>A0A9X3WGS1</accession>
<name>A0A9X3WGS1_9BACI</name>
<dbReference type="RefSeq" id="WP_272447820.1">
    <property type="nucleotide sequence ID" value="NZ_JAMQKC010000047.1"/>
</dbReference>
<dbReference type="EMBL" id="JAMQKC010000047">
    <property type="protein sequence ID" value="MDC3418723.1"/>
    <property type="molecule type" value="Genomic_DNA"/>
</dbReference>
<sequence>MISDGVATEAGTITAPIDRFSAWKKINVGDAIIENRPLDTMMYGLFNKFE</sequence>
<gene>
    <name evidence="1" type="ORF">NC799_18005</name>
</gene>
<keyword evidence="2" id="KW-1185">Reference proteome</keyword>
<dbReference type="AlphaFoldDB" id="A0A9X3WGS1"/>
<comment type="caution">
    <text evidence="1">The sequence shown here is derived from an EMBL/GenBank/DDBJ whole genome shotgun (WGS) entry which is preliminary data.</text>
</comment>
<proteinExistence type="predicted"/>